<dbReference type="CDD" id="cd01448">
    <property type="entry name" value="TST_Repeat_1"/>
    <property type="match status" value="1"/>
</dbReference>
<evidence type="ECO:0000313" key="4">
    <source>
        <dbReference type="EMBL" id="NNG40518.1"/>
    </source>
</evidence>
<dbReference type="AlphaFoldDB" id="A0A849AMI2"/>
<evidence type="ECO:0000256" key="2">
    <source>
        <dbReference type="ARBA" id="ARBA00022737"/>
    </source>
</evidence>
<comment type="caution">
    <text evidence="4">The sequence shown here is derived from an EMBL/GenBank/DDBJ whole genome shotgun (WGS) entry which is preliminary data.</text>
</comment>
<dbReference type="Gene3D" id="3.40.250.10">
    <property type="entry name" value="Rhodanese-like domain"/>
    <property type="match status" value="2"/>
</dbReference>
<dbReference type="GO" id="GO:0004792">
    <property type="term" value="F:thiosulfate-cyanide sulfurtransferase activity"/>
    <property type="evidence" value="ECO:0007669"/>
    <property type="project" value="InterPro"/>
</dbReference>
<dbReference type="PROSITE" id="PS00380">
    <property type="entry name" value="RHODANESE_1"/>
    <property type="match status" value="1"/>
</dbReference>
<dbReference type="InterPro" id="IPR036873">
    <property type="entry name" value="Rhodanese-like_dom_sf"/>
</dbReference>
<keyword evidence="2" id="KW-0677">Repeat</keyword>
<dbReference type="InterPro" id="IPR045078">
    <property type="entry name" value="TST/MPST-like"/>
</dbReference>
<dbReference type="PROSITE" id="PS50206">
    <property type="entry name" value="RHODANESE_3"/>
    <property type="match status" value="2"/>
</dbReference>
<accession>A0A849AMI2</accession>
<dbReference type="InterPro" id="IPR001763">
    <property type="entry name" value="Rhodanese-like_dom"/>
</dbReference>
<proteinExistence type="predicted"/>
<dbReference type="SMART" id="SM00450">
    <property type="entry name" value="RHOD"/>
    <property type="match status" value="2"/>
</dbReference>
<dbReference type="CDD" id="cd01449">
    <property type="entry name" value="TST_Repeat_2"/>
    <property type="match status" value="1"/>
</dbReference>
<name>A0A849AMI2_9MICO</name>
<keyword evidence="1 4" id="KW-0808">Transferase</keyword>
<feature type="domain" description="Rhodanese" evidence="3">
    <location>
        <begin position="162"/>
        <end position="275"/>
    </location>
</feature>
<feature type="domain" description="Rhodanese" evidence="3">
    <location>
        <begin position="17"/>
        <end position="134"/>
    </location>
</feature>
<dbReference type="RefSeq" id="WP_171156857.1">
    <property type="nucleotide sequence ID" value="NZ_JABENB010000002.1"/>
</dbReference>
<evidence type="ECO:0000313" key="5">
    <source>
        <dbReference type="Proteomes" id="UP000557772"/>
    </source>
</evidence>
<dbReference type="PANTHER" id="PTHR11364">
    <property type="entry name" value="THIOSULFATE SULFERTANSFERASE"/>
    <property type="match status" value="1"/>
</dbReference>
<dbReference type="Proteomes" id="UP000557772">
    <property type="component" value="Unassembled WGS sequence"/>
</dbReference>
<dbReference type="EMBL" id="JABENB010000002">
    <property type="protein sequence ID" value="NNG40518.1"/>
    <property type="molecule type" value="Genomic_DNA"/>
</dbReference>
<evidence type="ECO:0000259" key="3">
    <source>
        <dbReference type="PROSITE" id="PS50206"/>
    </source>
</evidence>
<dbReference type="Pfam" id="PF00581">
    <property type="entry name" value="Rhodanese"/>
    <property type="match status" value="2"/>
</dbReference>
<keyword evidence="5" id="KW-1185">Reference proteome</keyword>
<sequence length="276" mass="29113">MTRPTHPLISAAALADVLPAVTVLDTRWQLGQPSRRPSYDEGHVPGAAWVEFEEVLSGEPGAGGRHPMPDGDRFESAMRTAGVRNDTPVVVYDDGNSLAASRCWWLLQYFGKEDVQVLDGGFAGWVAGGHPVTTDPADPVEGDFVATDPGAALLDADDAADIADRALLLDARPADRFAGVNETIDPVAGHIPGAVSAPALANVTETGHFLSPDDLAMRFTALGVKPDTEVGVYCGSGVQATHLALALQASGIHPHTSVYIGSWSHWITDPERPVEV</sequence>
<organism evidence="4 5">
    <name type="scientific">Flexivirga aerilata</name>
    <dbReference type="NCBI Taxonomy" id="1656889"/>
    <lineage>
        <taxon>Bacteria</taxon>
        <taxon>Bacillati</taxon>
        <taxon>Actinomycetota</taxon>
        <taxon>Actinomycetes</taxon>
        <taxon>Micrococcales</taxon>
        <taxon>Dermacoccaceae</taxon>
        <taxon>Flexivirga</taxon>
    </lineage>
</organism>
<reference evidence="4 5" key="1">
    <citation type="submission" date="2020-05" db="EMBL/GenBank/DDBJ databases">
        <title>Flexivirga sp. ID2601S isolated from air conditioner.</title>
        <authorList>
            <person name="Kim D.H."/>
        </authorList>
    </citation>
    <scope>NUCLEOTIDE SEQUENCE [LARGE SCALE GENOMIC DNA]</scope>
    <source>
        <strain evidence="4 5">ID2601S</strain>
    </source>
</reference>
<dbReference type="SUPFAM" id="SSF52821">
    <property type="entry name" value="Rhodanese/Cell cycle control phosphatase"/>
    <property type="match status" value="2"/>
</dbReference>
<gene>
    <name evidence="4" type="ORF">HJ588_14710</name>
</gene>
<evidence type="ECO:0000256" key="1">
    <source>
        <dbReference type="ARBA" id="ARBA00022679"/>
    </source>
</evidence>
<dbReference type="PANTHER" id="PTHR11364:SF27">
    <property type="entry name" value="SULFURTRANSFERASE"/>
    <property type="match status" value="1"/>
</dbReference>
<protein>
    <submittedName>
        <fullName evidence="4">Sulfurtransferase</fullName>
    </submittedName>
</protein>
<dbReference type="InterPro" id="IPR001307">
    <property type="entry name" value="Thiosulphate_STrfase_CS"/>
</dbReference>